<accession>A0AAW0GU11</accession>
<evidence type="ECO:0000313" key="1">
    <source>
        <dbReference type="EMBL" id="KAK7794996.1"/>
    </source>
</evidence>
<name>A0AAW0GU11_MYOGA</name>
<organism evidence="1 2">
    <name type="scientific">Myodes glareolus</name>
    <name type="common">Bank vole</name>
    <name type="synonym">Clethrionomys glareolus</name>
    <dbReference type="NCBI Taxonomy" id="447135"/>
    <lineage>
        <taxon>Eukaryota</taxon>
        <taxon>Metazoa</taxon>
        <taxon>Chordata</taxon>
        <taxon>Craniata</taxon>
        <taxon>Vertebrata</taxon>
        <taxon>Euteleostomi</taxon>
        <taxon>Mammalia</taxon>
        <taxon>Eutheria</taxon>
        <taxon>Euarchontoglires</taxon>
        <taxon>Glires</taxon>
        <taxon>Rodentia</taxon>
        <taxon>Myomorpha</taxon>
        <taxon>Muroidea</taxon>
        <taxon>Cricetidae</taxon>
        <taxon>Arvicolinae</taxon>
        <taxon>Myodes</taxon>
    </lineage>
</organism>
<reference evidence="1 2" key="1">
    <citation type="journal article" date="2023" name="bioRxiv">
        <title>Conserved and derived expression patterns and positive selection on dental genes reveal complex evolutionary context of ever-growing rodent molars.</title>
        <authorList>
            <person name="Calamari Z.T."/>
            <person name="Song A."/>
            <person name="Cohen E."/>
            <person name="Akter M."/>
            <person name="Roy R.D."/>
            <person name="Hallikas O."/>
            <person name="Christensen M.M."/>
            <person name="Li P."/>
            <person name="Marangoni P."/>
            <person name="Jernvall J."/>
            <person name="Klein O.D."/>
        </authorList>
    </citation>
    <scope>NUCLEOTIDE SEQUENCE [LARGE SCALE GENOMIC DNA]</scope>
    <source>
        <strain evidence="1">V071</strain>
    </source>
</reference>
<dbReference type="PROSITE" id="PS51257">
    <property type="entry name" value="PROKAR_LIPOPROTEIN"/>
    <property type="match status" value="1"/>
</dbReference>
<protein>
    <submittedName>
        <fullName evidence="1">Uncharacterized protein</fullName>
    </submittedName>
</protein>
<dbReference type="Proteomes" id="UP001488838">
    <property type="component" value="Unassembled WGS sequence"/>
</dbReference>
<proteinExistence type="predicted"/>
<gene>
    <name evidence="1" type="ORF">U0070_006334</name>
</gene>
<sequence>MATRKNEGAVQASLICSCLPGASHINIYTYDDMEVKQINKRASGQAFD</sequence>
<comment type="caution">
    <text evidence="1">The sequence shown here is derived from an EMBL/GenBank/DDBJ whole genome shotgun (WGS) entry which is preliminary data.</text>
</comment>
<dbReference type="EMBL" id="JBBHLL010005537">
    <property type="protein sequence ID" value="KAK7794996.1"/>
    <property type="molecule type" value="Genomic_DNA"/>
</dbReference>
<keyword evidence="2" id="KW-1185">Reference proteome</keyword>
<dbReference type="AlphaFoldDB" id="A0AAW0GU11"/>
<evidence type="ECO:0000313" key="2">
    <source>
        <dbReference type="Proteomes" id="UP001488838"/>
    </source>
</evidence>